<comment type="caution">
    <text evidence="1">The sequence shown here is derived from an EMBL/GenBank/DDBJ whole genome shotgun (WGS) entry which is preliminary data.</text>
</comment>
<evidence type="ECO:0000313" key="1">
    <source>
        <dbReference type="EMBL" id="KAH7357699.1"/>
    </source>
</evidence>
<name>A0A8K0TB13_9PEZI</name>
<feature type="non-terminal residue" evidence="1">
    <location>
        <position position="127"/>
    </location>
</feature>
<sequence length="127" mass="14308">GASWLYGIRYLIKFGYFFAVVTRRHGHGGPMMIRAITRKDNGEHLERFCYLCHPNIVKGVEVYSCPVGGRLLISEFIPTSLRYLCVALIYPYEASSLSADHFKVLSGLSFRLDNGLVYEEVSVGNVL</sequence>
<feature type="non-terminal residue" evidence="1">
    <location>
        <position position="1"/>
    </location>
</feature>
<dbReference type="EMBL" id="JAGPXD010000004">
    <property type="protein sequence ID" value="KAH7357699.1"/>
    <property type="molecule type" value="Genomic_DNA"/>
</dbReference>
<accession>A0A8K0TB13</accession>
<dbReference type="OrthoDB" id="4849113at2759"/>
<dbReference type="Proteomes" id="UP000813385">
    <property type="component" value="Unassembled WGS sequence"/>
</dbReference>
<proteinExistence type="predicted"/>
<protein>
    <submittedName>
        <fullName evidence="1">Uncharacterized protein</fullName>
    </submittedName>
</protein>
<keyword evidence="2" id="KW-1185">Reference proteome</keyword>
<evidence type="ECO:0000313" key="2">
    <source>
        <dbReference type="Proteomes" id="UP000813385"/>
    </source>
</evidence>
<reference evidence="1" key="1">
    <citation type="journal article" date="2021" name="Nat. Commun.">
        <title>Genetic determinants of endophytism in the Arabidopsis root mycobiome.</title>
        <authorList>
            <person name="Mesny F."/>
            <person name="Miyauchi S."/>
            <person name="Thiergart T."/>
            <person name="Pickel B."/>
            <person name="Atanasova L."/>
            <person name="Karlsson M."/>
            <person name="Huettel B."/>
            <person name="Barry K.W."/>
            <person name="Haridas S."/>
            <person name="Chen C."/>
            <person name="Bauer D."/>
            <person name="Andreopoulos W."/>
            <person name="Pangilinan J."/>
            <person name="LaButti K."/>
            <person name="Riley R."/>
            <person name="Lipzen A."/>
            <person name="Clum A."/>
            <person name="Drula E."/>
            <person name="Henrissat B."/>
            <person name="Kohler A."/>
            <person name="Grigoriev I.V."/>
            <person name="Martin F.M."/>
            <person name="Hacquard S."/>
        </authorList>
    </citation>
    <scope>NUCLEOTIDE SEQUENCE</scope>
    <source>
        <strain evidence="1">MPI-CAGE-AT-0016</strain>
    </source>
</reference>
<organism evidence="1 2">
    <name type="scientific">Plectosphaerella cucumerina</name>
    <dbReference type="NCBI Taxonomy" id="40658"/>
    <lineage>
        <taxon>Eukaryota</taxon>
        <taxon>Fungi</taxon>
        <taxon>Dikarya</taxon>
        <taxon>Ascomycota</taxon>
        <taxon>Pezizomycotina</taxon>
        <taxon>Sordariomycetes</taxon>
        <taxon>Hypocreomycetidae</taxon>
        <taxon>Glomerellales</taxon>
        <taxon>Plectosphaerellaceae</taxon>
        <taxon>Plectosphaerella</taxon>
    </lineage>
</organism>
<dbReference type="AlphaFoldDB" id="A0A8K0TB13"/>
<gene>
    <name evidence="1" type="ORF">B0T11DRAFT_211792</name>
</gene>